<feature type="transmembrane region" description="Helical" evidence="6">
    <location>
        <begin position="145"/>
        <end position="170"/>
    </location>
</feature>
<dbReference type="Pfam" id="PF03553">
    <property type="entry name" value="Na_H_antiporter"/>
    <property type="match status" value="1"/>
</dbReference>
<dbReference type="KEGG" id="ntr:B0W44_11745"/>
<evidence type="ECO:0000313" key="8">
    <source>
        <dbReference type="EMBL" id="AQS56334.1"/>
    </source>
</evidence>
<dbReference type="InterPro" id="IPR018461">
    <property type="entry name" value="Na/H_Antiport_NhaC-like_C"/>
</dbReference>
<dbReference type="RefSeq" id="WP_077720197.1">
    <property type="nucleotide sequence ID" value="NZ_CP019699.1"/>
</dbReference>
<sequence length="498" mass="53315">MEATWLSVLPPLIAIGFALWTREVILSLLLGILSGALILSGFSLTEALGETFTTVFAQLADPEWNVPILAFLLLLGGLTALITESGGTEAFGRWAMTKVKTRVGAQLMTFFTGGLIFIDDYFNSLAVGQITRPITDRHGISRAKLAYLIDSTAAPICILVPLSSWGAYLLTLLAEPVQTYGVANDPLSAFVMMVPMNYYAIGALILLVMTVYLKINLKPMDRFEREAMRRDPTRAGEERSDTASQVSDLLLPILVLIVGTLFFILQTGGYLQGGVGIFEALENTNAAMSLAYAGTLAIVFAALLYIPRKRMAAKQFIPTFVKGMESMLIAVVILILAWSIGDIVDRLETGPYLATLAEAGLQAWLIPAVLFLLSGVMAFATGTSWGTFAIMIPIASSVVGSVQPEWVLPAIAAVLAGAVFGDHSSPISDTTVLSSAGAECDHIDHVRTQLPYALLAATASFVGYIVFGLTAQIWLGLIVSVALLVGFVWLAGRKLVDA</sequence>
<feature type="transmembrane region" description="Helical" evidence="6">
    <location>
        <begin position="24"/>
        <end position="44"/>
    </location>
</feature>
<proteinExistence type="predicted"/>
<gene>
    <name evidence="8" type="ORF">B0W44_11745</name>
</gene>
<accession>A0A1U9K8H1</accession>
<keyword evidence="9" id="KW-1185">Reference proteome</keyword>
<feature type="transmembrane region" description="Helical" evidence="6">
    <location>
        <begin position="190"/>
        <end position="213"/>
    </location>
</feature>
<feature type="transmembrane region" description="Helical" evidence="6">
    <location>
        <begin position="64"/>
        <end position="83"/>
    </location>
</feature>
<evidence type="ECO:0000256" key="4">
    <source>
        <dbReference type="ARBA" id="ARBA00022989"/>
    </source>
</evidence>
<feature type="domain" description="Na+/H+ antiporter NhaC-like C-terminal" evidence="7">
    <location>
        <begin position="157"/>
        <end position="469"/>
    </location>
</feature>
<evidence type="ECO:0000256" key="3">
    <source>
        <dbReference type="ARBA" id="ARBA00022692"/>
    </source>
</evidence>
<dbReference type="OrthoDB" id="9762978at2"/>
<organism evidence="8 9">
    <name type="scientific">Novibacillus thermophilus</name>
    <dbReference type="NCBI Taxonomy" id="1471761"/>
    <lineage>
        <taxon>Bacteria</taxon>
        <taxon>Bacillati</taxon>
        <taxon>Bacillota</taxon>
        <taxon>Bacilli</taxon>
        <taxon>Bacillales</taxon>
        <taxon>Thermoactinomycetaceae</taxon>
        <taxon>Novibacillus</taxon>
    </lineage>
</organism>
<feature type="transmembrane region" description="Helical" evidence="6">
    <location>
        <begin position="286"/>
        <end position="306"/>
    </location>
</feature>
<name>A0A1U9K8H1_9BACL</name>
<feature type="transmembrane region" description="Helical" evidence="6">
    <location>
        <begin position="249"/>
        <end position="266"/>
    </location>
</feature>
<dbReference type="PANTHER" id="PTHR43478">
    <property type="entry name" value="NA+/H+ ANTIPORTER-RELATED"/>
    <property type="match status" value="1"/>
</dbReference>
<evidence type="ECO:0000313" key="9">
    <source>
        <dbReference type="Proteomes" id="UP000188603"/>
    </source>
</evidence>
<feature type="transmembrane region" description="Helical" evidence="6">
    <location>
        <begin position="327"/>
        <end position="344"/>
    </location>
</feature>
<reference evidence="8 9" key="1">
    <citation type="journal article" date="2015" name="Int. J. Syst. Evol. Microbiol.">
        <title>Novibacillus thermophilus gen. nov., sp. nov., a Gram-staining-negative and moderately thermophilic member of the family Thermoactinomycetaceae.</title>
        <authorList>
            <person name="Yang G."/>
            <person name="Chen J."/>
            <person name="Zhou S."/>
        </authorList>
    </citation>
    <scope>NUCLEOTIDE SEQUENCE [LARGE SCALE GENOMIC DNA]</scope>
    <source>
        <strain evidence="8 9">SG-1</strain>
    </source>
</reference>
<feature type="transmembrane region" description="Helical" evidence="6">
    <location>
        <begin position="450"/>
        <end position="467"/>
    </location>
</feature>
<dbReference type="EMBL" id="CP019699">
    <property type="protein sequence ID" value="AQS56334.1"/>
    <property type="molecule type" value="Genomic_DNA"/>
</dbReference>
<comment type="subcellular location">
    <subcellularLocation>
        <location evidence="1">Cell membrane</location>
        <topology evidence="1">Multi-pass membrane protein</topology>
    </subcellularLocation>
</comment>
<evidence type="ECO:0000259" key="7">
    <source>
        <dbReference type="Pfam" id="PF03553"/>
    </source>
</evidence>
<evidence type="ECO:0000256" key="5">
    <source>
        <dbReference type="ARBA" id="ARBA00023136"/>
    </source>
</evidence>
<dbReference type="Proteomes" id="UP000188603">
    <property type="component" value="Chromosome"/>
</dbReference>
<dbReference type="AlphaFoldDB" id="A0A1U9K8H1"/>
<dbReference type="PANTHER" id="PTHR43478:SF1">
    <property type="entry name" value="NA+_H+ ANTIPORTER NHAC-LIKE C-TERMINAL DOMAIN-CONTAINING PROTEIN"/>
    <property type="match status" value="1"/>
</dbReference>
<keyword evidence="2" id="KW-1003">Cell membrane</keyword>
<dbReference type="STRING" id="1471761.B0W44_11745"/>
<keyword evidence="4 6" id="KW-1133">Transmembrane helix</keyword>
<dbReference type="GO" id="GO:0005886">
    <property type="term" value="C:plasma membrane"/>
    <property type="evidence" value="ECO:0007669"/>
    <property type="project" value="UniProtKB-SubCell"/>
</dbReference>
<protein>
    <recommendedName>
        <fullName evidence="7">Na+/H+ antiporter NhaC-like C-terminal domain-containing protein</fullName>
    </recommendedName>
</protein>
<feature type="transmembrane region" description="Helical" evidence="6">
    <location>
        <begin position="473"/>
        <end position="492"/>
    </location>
</feature>
<keyword evidence="3 6" id="KW-0812">Transmembrane</keyword>
<evidence type="ECO:0000256" key="1">
    <source>
        <dbReference type="ARBA" id="ARBA00004651"/>
    </source>
</evidence>
<keyword evidence="5 6" id="KW-0472">Membrane</keyword>
<feature type="transmembrane region" description="Helical" evidence="6">
    <location>
        <begin position="364"/>
        <end position="388"/>
    </location>
</feature>
<evidence type="ECO:0000256" key="2">
    <source>
        <dbReference type="ARBA" id="ARBA00022475"/>
    </source>
</evidence>
<evidence type="ECO:0000256" key="6">
    <source>
        <dbReference type="SAM" id="Phobius"/>
    </source>
</evidence>